<dbReference type="GO" id="GO:0032259">
    <property type="term" value="P:methylation"/>
    <property type="evidence" value="ECO:0007669"/>
    <property type="project" value="UniProtKB-KW"/>
</dbReference>
<dbReference type="Pfam" id="PF04672">
    <property type="entry name" value="Methyltransf_19"/>
    <property type="match status" value="1"/>
</dbReference>
<dbReference type="Proteomes" id="UP000318103">
    <property type="component" value="Unassembled WGS sequence"/>
</dbReference>
<proteinExistence type="predicted"/>
<accession>A0A542SZ17</accession>
<keyword evidence="1" id="KW-0808">Transferase</keyword>
<name>A0A542SZ17_9ACTN</name>
<sequence>MTQDGGRAVHIDTSKPHPARIYDYLLGGKDNYEVDQLAGEQLAAAAPEVWISVRANRAFLHRAVRHVIGSGVRQILDIGTGLPTSPNVHEVAQEVAADTRVAYVDNDPIVKAHGDALLSRAGTTSIVLADLRDPQSVVDHPEIRRVIDFNRPVALCLVAVLHFLRDAEEPERIVATLRDALPAGSFLVLSHATGDFADDRSEAEAVYNSATATMNLRSRDRVERFFDGFELVEPGLTQVPFWRPDTTPPPGSEAIGFYGGVARKSA</sequence>
<dbReference type="PIRSF" id="PIRSF017393">
    <property type="entry name" value="MTase_SAV2177"/>
    <property type="match status" value="1"/>
</dbReference>
<evidence type="ECO:0000313" key="2">
    <source>
        <dbReference type="Proteomes" id="UP000318103"/>
    </source>
</evidence>
<dbReference type="InterPro" id="IPR029063">
    <property type="entry name" value="SAM-dependent_MTases_sf"/>
</dbReference>
<dbReference type="InterPro" id="IPR006764">
    <property type="entry name" value="SAM_dep_MeTrfase_SAV2177_type"/>
</dbReference>
<protein>
    <submittedName>
        <fullName evidence="1">S-adenosyl methyltransferase</fullName>
    </submittedName>
</protein>
<evidence type="ECO:0000313" key="1">
    <source>
        <dbReference type="EMBL" id="TQK79861.1"/>
    </source>
</evidence>
<dbReference type="GO" id="GO:0008168">
    <property type="term" value="F:methyltransferase activity"/>
    <property type="evidence" value="ECO:0007669"/>
    <property type="project" value="UniProtKB-KW"/>
</dbReference>
<dbReference type="OrthoDB" id="4134439at2"/>
<dbReference type="RefSeq" id="WP_055709681.1">
    <property type="nucleotide sequence ID" value="NZ_JBPJFI010000002.1"/>
</dbReference>
<reference evidence="1 2" key="1">
    <citation type="submission" date="2019-06" db="EMBL/GenBank/DDBJ databases">
        <title>Sequencing the genomes of 1000 actinobacteria strains.</title>
        <authorList>
            <person name="Klenk H.-P."/>
        </authorList>
    </citation>
    <scope>NUCLEOTIDE SEQUENCE [LARGE SCALE GENOMIC DNA]</scope>
    <source>
        <strain evidence="1 2">DSM 41929</strain>
    </source>
</reference>
<dbReference type="STRING" id="164348.BFF78_02665"/>
<gene>
    <name evidence="1" type="ORF">FB563_7716</name>
</gene>
<dbReference type="AlphaFoldDB" id="A0A542SZ17"/>
<comment type="caution">
    <text evidence="1">The sequence shown here is derived from an EMBL/GenBank/DDBJ whole genome shotgun (WGS) entry which is preliminary data.</text>
</comment>
<organism evidence="1 2">
    <name type="scientific">Streptomyces puniciscabiei</name>
    <dbReference type="NCBI Taxonomy" id="164348"/>
    <lineage>
        <taxon>Bacteria</taxon>
        <taxon>Bacillati</taxon>
        <taxon>Actinomycetota</taxon>
        <taxon>Actinomycetes</taxon>
        <taxon>Kitasatosporales</taxon>
        <taxon>Streptomycetaceae</taxon>
        <taxon>Streptomyces</taxon>
    </lineage>
</organism>
<dbReference type="SUPFAM" id="SSF53335">
    <property type="entry name" value="S-adenosyl-L-methionine-dependent methyltransferases"/>
    <property type="match status" value="1"/>
</dbReference>
<dbReference type="EMBL" id="VFNX01000004">
    <property type="protein sequence ID" value="TQK79861.1"/>
    <property type="molecule type" value="Genomic_DNA"/>
</dbReference>
<dbReference type="Gene3D" id="3.40.50.150">
    <property type="entry name" value="Vaccinia Virus protein VP39"/>
    <property type="match status" value="1"/>
</dbReference>
<keyword evidence="2" id="KW-1185">Reference proteome</keyword>
<keyword evidence="1" id="KW-0489">Methyltransferase</keyword>